<protein>
    <submittedName>
        <fullName evidence="3">Sulfurtransferase</fullName>
    </submittedName>
</protein>
<dbReference type="EMBL" id="VMNK01000007">
    <property type="protein sequence ID" value="TVO57128.1"/>
    <property type="molecule type" value="Genomic_DNA"/>
</dbReference>
<name>A0A557QW49_9RHOO</name>
<dbReference type="SUPFAM" id="SSF52821">
    <property type="entry name" value="Rhodanese/Cell cycle control phosphatase"/>
    <property type="match status" value="1"/>
</dbReference>
<keyword evidence="3" id="KW-0808">Transferase</keyword>
<feature type="domain" description="Rhodanese" evidence="2">
    <location>
        <begin position="79"/>
        <end position="170"/>
    </location>
</feature>
<keyword evidence="4" id="KW-1185">Reference proteome</keyword>
<dbReference type="AlphaFoldDB" id="A0A557QW49"/>
<dbReference type="GO" id="GO:0016740">
    <property type="term" value="F:transferase activity"/>
    <property type="evidence" value="ECO:0007669"/>
    <property type="project" value="UniProtKB-KW"/>
</dbReference>
<feature type="signal peptide" evidence="1">
    <location>
        <begin position="1"/>
        <end position="23"/>
    </location>
</feature>
<dbReference type="RefSeq" id="WP_144309375.1">
    <property type="nucleotide sequence ID" value="NZ_VMNK01000007.1"/>
</dbReference>
<accession>A0A557QW49</accession>
<dbReference type="InterPro" id="IPR036873">
    <property type="entry name" value="Rhodanese-like_dom_sf"/>
</dbReference>
<dbReference type="SMART" id="SM00450">
    <property type="entry name" value="RHOD"/>
    <property type="match status" value="1"/>
</dbReference>
<comment type="caution">
    <text evidence="3">The sequence shown here is derived from an EMBL/GenBank/DDBJ whole genome shotgun (WGS) entry which is preliminary data.</text>
</comment>
<gene>
    <name evidence="3" type="ORF">FHP91_09525</name>
</gene>
<proteinExistence type="predicted"/>
<dbReference type="OrthoDB" id="9789585at2"/>
<evidence type="ECO:0000313" key="4">
    <source>
        <dbReference type="Proteomes" id="UP000319502"/>
    </source>
</evidence>
<sequence length="201" mass="22070">MPRHFPTAVGIVLTLGLAAQCLAADAPTDPKQQTSWGLYVDSREAYEMKTGPGGDAVLLVDVRDPVEIMFTGFTDVVDVNIPFMTADRSRWNDKKNVFLMQRNEDFAPAVARALAARKLGKDTAIVLMCRSGGTRGAPSAKALEGQGYERVYVVVDGFEGRTIKDGERKHWRLVDGWKNAGLPWSYTLNKAKMAPQDGAPR</sequence>
<dbReference type="Pfam" id="PF00581">
    <property type="entry name" value="Rhodanese"/>
    <property type="match status" value="1"/>
</dbReference>
<reference evidence="3 4" key="1">
    <citation type="submission" date="2019-07" db="EMBL/GenBank/DDBJ databases">
        <title>The pathways for chlorine oxyanion respiration interact through the shared metabolite chlorate.</title>
        <authorList>
            <person name="Barnum T.P."/>
            <person name="Cheng Y."/>
            <person name="Hill K.A."/>
            <person name="Lucas L.N."/>
            <person name="Carlson H.K."/>
            <person name="Coates J.D."/>
        </authorList>
    </citation>
    <scope>NUCLEOTIDE SEQUENCE [LARGE SCALE GENOMIC DNA]</scope>
    <source>
        <strain evidence="3 4">SFB-3</strain>
    </source>
</reference>
<feature type="chain" id="PRO_5022234772" evidence="1">
    <location>
        <begin position="24"/>
        <end position="201"/>
    </location>
</feature>
<dbReference type="PROSITE" id="PS50206">
    <property type="entry name" value="RHODANESE_3"/>
    <property type="match status" value="1"/>
</dbReference>
<evidence type="ECO:0000259" key="2">
    <source>
        <dbReference type="PROSITE" id="PS50206"/>
    </source>
</evidence>
<dbReference type="Gene3D" id="3.40.250.10">
    <property type="entry name" value="Rhodanese-like domain"/>
    <property type="match status" value="1"/>
</dbReference>
<dbReference type="Proteomes" id="UP000319502">
    <property type="component" value="Unassembled WGS sequence"/>
</dbReference>
<evidence type="ECO:0000256" key="1">
    <source>
        <dbReference type="SAM" id="SignalP"/>
    </source>
</evidence>
<keyword evidence="1" id="KW-0732">Signal</keyword>
<evidence type="ECO:0000313" key="3">
    <source>
        <dbReference type="EMBL" id="TVO57128.1"/>
    </source>
</evidence>
<organism evidence="3 4">
    <name type="scientific">Denitromonas halophila</name>
    <dbReference type="NCBI Taxonomy" id="1629404"/>
    <lineage>
        <taxon>Bacteria</taxon>
        <taxon>Pseudomonadati</taxon>
        <taxon>Pseudomonadota</taxon>
        <taxon>Betaproteobacteria</taxon>
        <taxon>Rhodocyclales</taxon>
        <taxon>Zoogloeaceae</taxon>
        <taxon>Denitromonas</taxon>
    </lineage>
</organism>
<dbReference type="InterPro" id="IPR001763">
    <property type="entry name" value="Rhodanese-like_dom"/>
</dbReference>